<feature type="domain" description="Retrotransposon gag" evidence="2">
    <location>
        <begin position="70"/>
        <end position="151"/>
    </location>
</feature>
<proteinExistence type="predicted"/>
<evidence type="ECO:0000313" key="3">
    <source>
        <dbReference type="EMBL" id="PWA51482.1"/>
    </source>
</evidence>
<dbReference type="AlphaFoldDB" id="A0A2U1LR58"/>
<dbReference type="OrthoDB" id="1936908at2759"/>
<dbReference type="Proteomes" id="UP000245207">
    <property type="component" value="Unassembled WGS sequence"/>
</dbReference>
<dbReference type="InterPro" id="IPR005162">
    <property type="entry name" value="Retrotrans_gag_dom"/>
</dbReference>
<comment type="caution">
    <text evidence="3">The sequence shown here is derived from an EMBL/GenBank/DDBJ whole genome shotgun (WGS) entry which is preliminary data.</text>
</comment>
<protein>
    <submittedName>
        <fullName evidence="3">Zinc finger, CCHC-type, Retrotransposon gag domain protein</fullName>
    </submittedName>
</protein>
<dbReference type="PANTHER" id="PTHR33223">
    <property type="entry name" value="CCHC-TYPE DOMAIN-CONTAINING PROTEIN"/>
    <property type="match status" value="1"/>
</dbReference>
<dbReference type="EMBL" id="PKPP01008145">
    <property type="protein sequence ID" value="PWA51482.1"/>
    <property type="molecule type" value="Genomic_DNA"/>
</dbReference>
<accession>A0A2U1LR58</accession>
<reference evidence="3 4" key="1">
    <citation type="journal article" date="2018" name="Mol. Plant">
        <title>The genome of Artemisia annua provides insight into the evolution of Asteraceae family and artemisinin biosynthesis.</title>
        <authorList>
            <person name="Shen Q."/>
            <person name="Zhang L."/>
            <person name="Liao Z."/>
            <person name="Wang S."/>
            <person name="Yan T."/>
            <person name="Shi P."/>
            <person name="Liu M."/>
            <person name="Fu X."/>
            <person name="Pan Q."/>
            <person name="Wang Y."/>
            <person name="Lv Z."/>
            <person name="Lu X."/>
            <person name="Zhang F."/>
            <person name="Jiang W."/>
            <person name="Ma Y."/>
            <person name="Chen M."/>
            <person name="Hao X."/>
            <person name="Li L."/>
            <person name="Tang Y."/>
            <person name="Lv G."/>
            <person name="Zhou Y."/>
            <person name="Sun X."/>
            <person name="Brodelius P.E."/>
            <person name="Rose J.K.C."/>
            <person name="Tang K."/>
        </authorList>
    </citation>
    <scope>NUCLEOTIDE SEQUENCE [LARGE SCALE GENOMIC DNA]</scope>
    <source>
        <strain evidence="4">cv. Huhao1</strain>
        <tissue evidence="3">Leaf</tissue>
    </source>
</reference>
<sequence>MVTTRRNGEGDGPDFEAMINAALANALPNLSTELRTQIYNDIRNGAAEDWITHMEKLFQVLGCPDNFKTRLAAFKLEGDALSWWTAHLKTQAGGEAYADTCTWATFHEIFYNRYFPVSEQQRSEREYGSIYQLDRENSVEYMQRFMRLIMRMLLRLVLQLATLNCCTRVGLLIRGTGMETGFSIGDRGRSSQVEEHRGRSDQGQSYRGQQGRGRQDSRGSGSYGQRGYDRPEEYLFVSVVYDKFRFCEVPSMRIISIREVSSCCY</sequence>
<feature type="compositionally biased region" description="Basic and acidic residues" evidence="1">
    <location>
        <begin position="186"/>
        <end position="200"/>
    </location>
</feature>
<gene>
    <name evidence="3" type="ORF">CTI12_AA463150</name>
</gene>
<evidence type="ECO:0000313" key="4">
    <source>
        <dbReference type="Proteomes" id="UP000245207"/>
    </source>
</evidence>
<name>A0A2U1LR58_ARTAN</name>
<keyword evidence="4" id="KW-1185">Reference proteome</keyword>
<feature type="region of interest" description="Disordered" evidence="1">
    <location>
        <begin position="183"/>
        <end position="226"/>
    </location>
</feature>
<evidence type="ECO:0000256" key="1">
    <source>
        <dbReference type="SAM" id="MobiDB-lite"/>
    </source>
</evidence>
<dbReference type="PANTHER" id="PTHR33223:SF11">
    <property type="entry name" value="ELEMENT PROTEIN, PUTATIVE-RELATED"/>
    <property type="match status" value="1"/>
</dbReference>
<organism evidence="3 4">
    <name type="scientific">Artemisia annua</name>
    <name type="common">Sweet wormwood</name>
    <dbReference type="NCBI Taxonomy" id="35608"/>
    <lineage>
        <taxon>Eukaryota</taxon>
        <taxon>Viridiplantae</taxon>
        <taxon>Streptophyta</taxon>
        <taxon>Embryophyta</taxon>
        <taxon>Tracheophyta</taxon>
        <taxon>Spermatophyta</taxon>
        <taxon>Magnoliopsida</taxon>
        <taxon>eudicotyledons</taxon>
        <taxon>Gunneridae</taxon>
        <taxon>Pentapetalae</taxon>
        <taxon>asterids</taxon>
        <taxon>campanulids</taxon>
        <taxon>Asterales</taxon>
        <taxon>Asteraceae</taxon>
        <taxon>Asteroideae</taxon>
        <taxon>Anthemideae</taxon>
        <taxon>Artemisiinae</taxon>
        <taxon>Artemisia</taxon>
    </lineage>
</organism>
<dbReference type="Pfam" id="PF03732">
    <property type="entry name" value="Retrotrans_gag"/>
    <property type="match status" value="1"/>
</dbReference>
<evidence type="ECO:0000259" key="2">
    <source>
        <dbReference type="Pfam" id="PF03732"/>
    </source>
</evidence>